<accession>A0A561P0U8</accession>
<dbReference type="PROSITE" id="PS51257">
    <property type="entry name" value="PROKAR_LIPOPROTEIN"/>
    <property type="match status" value="1"/>
</dbReference>
<name>A0A561P0U8_9BACT</name>
<comment type="caution">
    <text evidence="1">The sequence shown here is derived from an EMBL/GenBank/DDBJ whole genome shotgun (WGS) entry which is preliminary data.</text>
</comment>
<organism evidence="1 2">
    <name type="scientific">Chitinophaga polysaccharea</name>
    <dbReference type="NCBI Taxonomy" id="1293035"/>
    <lineage>
        <taxon>Bacteria</taxon>
        <taxon>Pseudomonadati</taxon>
        <taxon>Bacteroidota</taxon>
        <taxon>Chitinophagia</taxon>
        <taxon>Chitinophagales</taxon>
        <taxon>Chitinophagaceae</taxon>
        <taxon>Chitinophaga</taxon>
    </lineage>
</organism>
<reference evidence="1 2" key="1">
    <citation type="submission" date="2019-06" db="EMBL/GenBank/DDBJ databases">
        <title>Sorghum-associated microbial communities from plants grown in Nebraska, USA.</title>
        <authorList>
            <person name="Schachtman D."/>
        </authorList>
    </citation>
    <scope>NUCLEOTIDE SEQUENCE [LARGE SCALE GENOMIC DNA]</scope>
    <source>
        <strain evidence="1 2">1209</strain>
    </source>
</reference>
<dbReference type="EMBL" id="VIWO01000018">
    <property type="protein sequence ID" value="TWF31756.1"/>
    <property type="molecule type" value="Genomic_DNA"/>
</dbReference>
<protein>
    <submittedName>
        <fullName evidence="1">Uncharacterized protein</fullName>
    </submittedName>
</protein>
<evidence type="ECO:0000313" key="1">
    <source>
        <dbReference type="EMBL" id="TWF31756.1"/>
    </source>
</evidence>
<evidence type="ECO:0000313" key="2">
    <source>
        <dbReference type="Proteomes" id="UP000320811"/>
    </source>
</evidence>
<sequence length="158" mass="17537">MKNQYILFLLFVFVAACKKDDKPGGGTVEGQKIEAAMIGQKYKISTITDQNGTDIRAKFAPCTFDDIYLIKDRGTVEITQGANKCGKESLDLKNASWGVAYNDNEVVAIQFPLFNPGTDYYQTREFLKPVLSDITSGNVKLSLRVGTDTYTILLTKTM</sequence>
<dbReference type="AlphaFoldDB" id="A0A561P0U8"/>
<dbReference type="RefSeq" id="WP_145675321.1">
    <property type="nucleotide sequence ID" value="NZ_VIWO01000018.1"/>
</dbReference>
<dbReference type="OrthoDB" id="796110at2"/>
<gene>
    <name evidence="1" type="ORF">FHW36_11850</name>
</gene>
<keyword evidence="2" id="KW-1185">Reference proteome</keyword>
<dbReference type="Proteomes" id="UP000320811">
    <property type="component" value="Unassembled WGS sequence"/>
</dbReference>
<proteinExistence type="predicted"/>